<dbReference type="AlphaFoldDB" id="A0A8I3A3N4"/>
<reference evidence="2" key="1">
    <citation type="submission" date="2021-03" db="EMBL/GenBank/DDBJ databases">
        <title>Evolutionary innovations through gain and loss of genes in the ectomycorrhizal Boletales.</title>
        <authorList>
            <person name="Wu G."/>
            <person name="Miyauchi S."/>
            <person name="Morin E."/>
            <person name="Yang Z.-L."/>
            <person name="Xu J."/>
            <person name="Martin F.M."/>
        </authorList>
    </citation>
    <scope>NUCLEOTIDE SEQUENCE</scope>
    <source>
        <strain evidence="2">BR01</strain>
    </source>
</reference>
<accession>A0A8I3A3N4</accession>
<dbReference type="Proteomes" id="UP000683000">
    <property type="component" value="Unassembled WGS sequence"/>
</dbReference>
<sequence length="115" mass="12272">MFAKLSALALCLSLVSALTITVPDPVRAGTSVELSLTETAGKDPNEFGLLLVKNDYSVIQNLLPGGNLTVDFNPEITVNIPIPINAGEFWIIANKAGDQHTILATSNLFTLESYV</sequence>
<evidence type="ECO:0000313" key="3">
    <source>
        <dbReference type="Proteomes" id="UP000683000"/>
    </source>
</evidence>
<gene>
    <name evidence="2" type="ORF">JVT61DRAFT_11344</name>
</gene>
<proteinExistence type="predicted"/>
<protein>
    <submittedName>
        <fullName evidence="2">Uncharacterized protein</fullName>
    </submittedName>
</protein>
<feature type="signal peptide" evidence="1">
    <location>
        <begin position="1"/>
        <end position="17"/>
    </location>
</feature>
<keyword evidence="1" id="KW-0732">Signal</keyword>
<dbReference type="EMBL" id="JAGFBS010000048">
    <property type="protein sequence ID" value="KAG6370553.1"/>
    <property type="molecule type" value="Genomic_DNA"/>
</dbReference>
<comment type="caution">
    <text evidence="2">The sequence shown here is derived from an EMBL/GenBank/DDBJ whole genome shotgun (WGS) entry which is preliminary data.</text>
</comment>
<evidence type="ECO:0000256" key="1">
    <source>
        <dbReference type="SAM" id="SignalP"/>
    </source>
</evidence>
<name>A0A8I3A3N4_9AGAM</name>
<organism evidence="2 3">
    <name type="scientific">Boletus reticuloceps</name>
    <dbReference type="NCBI Taxonomy" id="495285"/>
    <lineage>
        <taxon>Eukaryota</taxon>
        <taxon>Fungi</taxon>
        <taxon>Dikarya</taxon>
        <taxon>Basidiomycota</taxon>
        <taxon>Agaricomycotina</taxon>
        <taxon>Agaricomycetes</taxon>
        <taxon>Agaricomycetidae</taxon>
        <taxon>Boletales</taxon>
        <taxon>Boletineae</taxon>
        <taxon>Boletaceae</taxon>
        <taxon>Boletoideae</taxon>
        <taxon>Boletus</taxon>
    </lineage>
</organism>
<dbReference type="OrthoDB" id="10415327at2759"/>
<evidence type="ECO:0000313" key="2">
    <source>
        <dbReference type="EMBL" id="KAG6370553.1"/>
    </source>
</evidence>
<keyword evidence="3" id="KW-1185">Reference proteome</keyword>
<feature type="chain" id="PRO_5034867572" evidence="1">
    <location>
        <begin position="18"/>
        <end position="115"/>
    </location>
</feature>